<proteinExistence type="predicted"/>
<sequence length="86" mass="9616">MLKRTLFATFVAFSLLALCLNAAPDSFVDLKAQLGSDVIFVQKNETAIMAAGKFTIGIKENKPENYFLQFGDRLKVNFKQADIQIK</sequence>
<dbReference type="EMBL" id="CAJVPT010015572">
    <property type="protein sequence ID" value="CAG8612742.1"/>
    <property type="molecule type" value="Genomic_DNA"/>
</dbReference>
<gene>
    <name evidence="1" type="ORF">ACOLOM_LOCUS7070</name>
</gene>
<name>A0ACA9MU86_9GLOM</name>
<dbReference type="Proteomes" id="UP000789525">
    <property type="component" value="Unassembled WGS sequence"/>
</dbReference>
<comment type="caution">
    <text evidence="1">The sequence shown here is derived from an EMBL/GenBank/DDBJ whole genome shotgun (WGS) entry which is preliminary data.</text>
</comment>
<feature type="non-terminal residue" evidence="1">
    <location>
        <position position="86"/>
    </location>
</feature>
<reference evidence="1" key="1">
    <citation type="submission" date="2021-06" db="EMBL/GenBank/DDBJ databases">
        <authorList>
            <person name="Kallberg Y."/>
            <person name="Tangrot J."/>
            <person name="Rosling A."/>
        </authorList>
    </citation>
    <scope>NUCLEOTIDE SEQUENCE</scope>
    <source>
        <strain evidence="1">CL356</strain>
    </source>
</reference>
<evidence type="ECO:0000313" key="1">
    <source>
        <dbReference type="EMBL" id="CAG8612742.1"/>
    </source>
</evidence>
<accession>A0ACA9MU86</accession>
<keyword evidence="2" id="KW-1185">Reference proteome</keyword>
<evidence type="ECO:0000313" key="2">
    <source>
        <dbReference type="Proteomes" id="UP000789525"/>
    </source>
</evidence>
<organism evidence="1 2">
    <name type="scientific">Acaulospora colombiana</name>
    <dbReference type="NCBI Taxonomy" id="27376"/>
    <lineage>
        <taxon>Eukaryota</taxon>
        <taxon>Fungi</taxon>
        <taxon>Fungi incertae sedis</taxon>
        <taxon>Mucoromycota</taxon>
        <taxon>Glomeromycotina</taxon>
        <taxon>Glomeromycetes</taxon>
        <taxon>Diversisporales</taxon>
        <taxon>Acaulosporaceae</taxon>
        <taxon>Acaulospora</taxon>
    </lineage>
</organism>
<protein>
    <submittedName>
        <fullName evidence="1">2275_t:CDS:1</fullName>
    </submittedName>
</protein>